<dbReference type="Proteomes" id="UP000235145">
    <property type="component" value="Unassembled WGS sequence"/>
</dbReference>
<dbReference type="GO" id="GO:0004518">
    <property type="term" value="F:nuclease activity"/>
    <property type="evidence" value="ECO:0007669"/>
    <property type="project" value="UniProtKB-KW"/>
</dbReference>
<comment type="subcellular location">
    <subcellularLocation>
        <location evidence="2">Nucleus</location>
    </subcellularLocation>
</comment>
<evidence type="ECO:0000256" key="2">
    <source>
        <dbReference type="ARBA" id="ARBA00004123"/>
    </source>
</evidence>
<keyword evidence="6" id="KW-0378">Hydrolase</keyword>
<dbReference type="InterPro" id="IPR027806">
    <property type="entry name" value="HARBI1_dom"/>
</dbReference>
<evidence type="ECO:0000313" key="13">
    <source>
        <dbReference type="Proteomes" id="UP000235145"/>
    </source>
</evidence>
<name>A0A9R1VIG7_LACSA</name>
<comment type="similarity">
    <text evidence="3">Belongs to the HARBI1 family.</text>
</comment>
<evidence type="ECO:0000256" key="4">
    <source>
        <dbReference type="ARBA" id="ARBA00022722"/>
    </source>
</evidence>
<evidence type="ECO:0008006" key="14">
    <source>
        <dbReference type="Google" id="ProtNLM"/>
    </source>
</evidence>
<keyword evidence="5" id="KW-0479">Metal-binding</keyword>
<dbReference type="PANTHER" id="PTHR22930">
    <property type="match status" value="1"/>
</dbReference>
<dbReference type="Pfam" id="PF26138">
    <property type="entry name" value="DUF8040"/>
    <property type="match status" value="1"/>
</dbReference>
<feature type="region of interest" description="Disordered" evidence="8">
    <location>
        <begin position="367"/>
        <end position="388"/>
    </location>
</feature>
<dbReference type="GO" id="GO:0016787">
    <property type="term" value="F:hydrolase activity"/>
    <property type="evidence" value="ECO:0007669"/>
    <property type="project" value="UniProtKB-KW"/>
</dbReference>
<accession>A0A9R1VIG7</accession>
<feature type="domain" description="DUF8040" evidence="11">
    <location>
        <begin position="86"/>
        <end position="131"/>
    </location>
</feature>
<keyword evidence="13" id="KW-1185">Reference proteome</keyword>
<gene>
    <name evidence="12" type="ORF">LSAT_V11C500229500</name>
</gene>
<keyword evidence="9" id="KW-0472">Membrane</keyword>
<dbReference type="InterPro" id="IPR058353">
    <property type="entry name" value="DUF8040"/>
</dbReference>
<dbReference type="PANTHER" id="PTHR22930:SF281">
    <property type="entry name" value="NUCLEASE"/>
    <property type="match status" value="1"/>
</dbReference>
<keyword evidence="9" id="KW-1133">Transmembrane helix</keyword>
<keyword evidence="4" id="KW-0540">Nuclease</keyword>
<evidence type="ECO:0000259" key="10">
    <source>
        <dbReference type="Pfam" id="PF13359"/>
    </source>
</evidence>
<dbReference type="GO" id="GO:0005634">
    <property type="term" value="C:nucleus"/>
    <property type="evidence" value="ECO:0007669"/>
    <property type="project" value="UniProtKB-SubCell"/>
</dbReference>
<evidence type="ECO:0000259" key="11">
    <source>
        <dbReference type="Pfam" id="PF26138"/>
    </source>
</evidence>
<feature type="domain" description="DDE Tnp4" evidence="10">
    <location>
        <begin position="157"/>
        <end position="211"/>
    </location>
</feature>
<feature type="transmembrane region" description="Helical" evidence="9">
    <location>
        <begin position="6"/>
        <end position="30"/>
    </location>
</feature>
<keyword evidence="7" id="KW-0539">Nucleus</keyword>
<dbReference type="EMBL" id="NBSK02000005">
    <property type="protein sequence ID" value="KAJ0206653.1"/>
    <property type="molecule type" value="Genomic_DNA"/>
</dbReference>
<sequence>MNRNHFLLFVKLLESYIMLLICLATVRLWLIKCEEKEAQRRDLSESTLESRLDTISQWSTEIQCMLRESDENCINKLCMDINAFALTIEEQVAIFLNVLPHHKKNICIQIRFYRSGEMISCYVHRVLGALMHLQEILFVNPTPVAMIVQTIDGNGAIDGTYIEVNVLDSDKPRYRTRKGNIAMNVLGVCNRDMNFVYVLAGWEGSTTDSRCNYHLADGGYINGEGFLAPYRGIRTHMALDPEENMSSTFEDMPIREEQPNHFQIVDVVESRKVVGINITSKHVQNKIKRLKDIFFAAYNMQNTSGFGWDDTRKCVVVDSAEILEEYLQKHPNKNYIANKPFRAYERLANIFGKDRATCGMAESVADVTENQNVDNEEGERIPSSNYNP</sequence>
<evidence type="ECO:0000256" key="5">
    <source>
        <dbReference type="ARBA" id="ARBA00022723"/>
    </source>
</evidence>
<dbReference type="GO" id="GO:0046872">
    <property type="term" value="F:metal ion binding"/>
    <property type="evidence" value="ECO:0007669"/>
    <property type="project" value="UniProtKB-KW"/>
</dbReference>
<dbReference type="AlphaFoldDB" id="A0A9R1VIG7"/>
<organism evidence="12 13">
    <name type="scientific">Lactuca sativa</name>
    <name type="common">Garden lettuce</name>
    <dbReference type="NCBI Taxonomy" id="4236"/>
    <lineage>
        <taxon>Eukaryota</taxon>
        <taxon>Viridiplantae</taxon>
        <taxon>Streptophyta</taxon>
        <taxon>Embryophyta</taxon>
        <taxon>Tracheophyta</taxon>
        <taxon>Spermatophyta</taxon>
        <taxon>Magnoliopsida</taxon>
        <taxon>eudicotyledons</taxon>
        <taxon>Gunneridae</taxon>
        <taxon>Pentapetalae</taxon>
        <taxon>asterids</taxon>
        <taxon>campanulids</taxon>
        <taxon>Asterales</taxon>
        <taxon>Asteraceae</taxon>
        <taxon>Cichorioideae</taxon>
        <taxon>Cichorieae</taxon>
        <taxon>Lactucinae</taxon>
        <taxon>Lactuca</taxon>
    </lineage>
</organism>
<evidence type="ECO:0000313" key="12">
    <source>
        <dbReference type="EMBL" id="KAJ0206653.1"/>
    </source>
</evidence>
<dbReference type="InterPro" id="IPR045249">
    <property type="entry name" value="HARBI1-like"/>
</dbReference>
<comment type="cofactor">
    <cofactor evidence="1">
        <name>a divalent metal cation</name>
        <dbReference type="ChEBI" id="CHEBI:60240"/>
    </cofactor>
</comment>
<protein>
    <recommendedName>
        <fullName evidence="14">DDE Tnp4 domain-containing protein</fullName>
    </recommendedName>
</protein>
<evidence type="ECO:0000256" key="3">
    <source>
        <dbReference type="ARBA" id="ARBA00006958"/>
    </source>
</evidence>
<evidence type="ECO:0000256" key="1">
    <source>
        <dbReference type="ARBA" id="ARBA00001968"/>
    </source>
</evidence>
<evidence type="ECO:0000256" key="8">
    <source>
        <dbReference type="SAM" id="MobiDB-lite"/>
    </source>
</evidence>
<reference evidence="12 13" key="1">
    <citation type="journal article" date="2017" name="Nat. Commun.">
        <title>Genome assembly with in vitro proximity ligation data and whole-genome triplication in lettuce.</title>
        <authorList>
            <person name="Reyes-Chin-Wo S."/>
            <person name="Wang Z."/>
            <person name="Yang X."/>
            <person name="Kozik A."/>
            <person name="Arikit S."/>
            <person name="Song C."/>
            <person name="Xia L."/>
            <person name="Froenicke L."/>
            <person name="Lavelle D.O."/>
            <person name="Truco M.J."/>
            <person name="Xia R."/>
            <person name="Zhu S."/>
            <person name="Xu C."/>
            <person name="Xu H."/>
            <person name="Xu X."/>
            <person name="Cox K."/>
            <person name="Korf I."/>
            <person name="Meyers B.C."/>
            <person name="Michelmore R.W."/>
        </authorList>
    </citation>
    <scope>NUCLEOTIDE SEQUENCE [LARGE SCALE GENOMIC DNA]</scope>
    <source>
        <strain evidence="13">cv. Salinas</strain>
        <tissue evidence="12">Seedlings</tissue>
    </source>
</reference>
<evidence type="ECO:0000256" key="9">
    <source>
        <dbReference type="SAM" id="Phobius"/>
    </source>
</evidence>
<proteinExistence type="inferred from homology"/>
<evidence type="ECO:0000256" key="6">
    <source>
        <dbReference type="ARBA" id="ARBA00022801"/>
    </source>
</evidence>
<comment type="caution">
    <text evidence="12">The sequence shown here is derived from an EMBL/GenBank/DDBJ whole genome shotgun (WGS) entry which is preliminary data.</text>
</comment>
<keyword evidence="9" id="KW-0812">Transmembrane</keyword>
<evidence type="ECO:0000256" key="7">
    <source>
        <dbReference type="ARBA" id="ARBA00023242"/>
    </source>
</evidence>
<dbReference type="Pfam" id="PF13359">
    <property type="entry name" value="DDE_Tnp_4"/>
    <property type="match status" value="1"/>
</dbReference>